<dbReference type="PANTHER" id="PTHR43377">
    <property type="entry name" value="BILIVERDIN REDUCTASE A"/>
    <property type="match status" value="1"/>
</dbReference>
<dbReference type="Gene3D" id="3.40.50.720">
    <property type="entry name" value="NAD(P)-binding Rossmann-like Domain"/>
    <property type="match status" value="1"/>
</dbReference>
<dbReference type="AlphaFoldDB" id="A0A512N278"/>
<dbReference type="GO" id="GO:0000166">
    <property type="term" value="F:nucleotide binding"/>
    <property type="evidence" value="ECO:0007669"/>
    <property type="project" value="InterPro"/>
</dbReference>
<evidence type="ECO:0000259" key="1">
    <source>
        <dbReference type="Pfam" id="PF01408"/>
    </source>
</evidence>
<dbReference type="InterPro" id="IPR051450">
    <property type="entry name" value="Gfo/Idh/MocA_Oxidoreductases"/>
</dbReference>
<dbReference type="SUPFAM" id="SSF51735">
    <property type="entry name" value="NAD(P)-binding Rossmann-fold domains"/>
    <property type="match status" value="1"/>
</dbReference>
<feature type="domain" description="Gfo/Idh/MocA-like oxidoreductase N-terminal" evidence="1">
    <location>
        <begin position="2"/>
        <end position="120"/>
    </location>
</feature>
<dbReference type="Pfam" id="PF01408">
    <property type="entry name" value="GFO_IDH_MocA"/>
    <property type="match status" value="1"/>
</dbReference>
<reference evidence="3 4" key="1">
    <citation type="submission" date="2019-07" db="EMBL/GenBank/DDBJ databases">
        <title>Whole genome shotgun sequence of Reyranella soli NBRC 108950.</title>
        <authorList>
            <person name="Hosoyama A."/>
            <person name="Uohara A."/>
            <person name="Ohji S."/>
            <person name="Ichikawa N."/>
        </authorList>
    </citation>
    <scope>NUCLEOTIDE SEQUENCE [LARGE SCALE GENOMIC DNA]</scope>
    <source>
        <strain evidence="3 4">NBRC 108950</strain>
    </source>
</reference>
<dbReference type="Proteomes" id="UP000321058">
    <property type="component" value="Unassembled WGS sequence"/>
</dbReference>
<feature type="domain" description="GFO/IDH/MocA-like oxidoreductase" evidence="2">
    <location>
        <begin position="160"/>
        <end position="235"/>
    </location>
</feature>
<dbReference type="Gene3D" id="3.30.360.10">
    <property type="entry name" value="Dihydrodipicolinate Reductase, domain 2"/>
    <property type="match status" value="1"/>
</dbReference>
<dbReference type="RefSeq" id="WP_246157933.1">
    <property type="nucleotide sequence ID" value="NZ_BKAJ01000004.1"/>
</dbReference>
<dbReference type="EMBL" id="BKAJ01000004">
    <property type="protein sequence ID" value="GEP53089.1"/>
    <property type="molecule type" value="Genomic_DNA"/>
</dbReference>
<dbReference type="InterPro" id="IPR000683">
    <property type="entry name" value="Gfo/Idh/MocA-like_OxRdtase_N"/>
</dbReference>
<keyword evidence="4" id="KW-1185">Reference proteome</keyword>
<dbReference type="InterPro" id="IPR055170">
    <property type="entry name" value="GFO_IDH_MocA-like_dom"/>
</dbReference>
<accession>A0A512N278</accession>
<sequence>MIKVGICGFGYWGPNLLRTFGKNHGFQVVAIADRLPAARAAAAETPQLRLFESAEEMIDDASIDAVAIATPVSTHFPLARRALAKAKHVLVEKPMCTTSAEGEELIALARANGRVLMVDHTYLFHGAVTKLAELKQEGSLGAISYYDSLRVNLGLFQPDMNVLWDLAPHDLSIIDFLFDEEPVHVEATGYCHLNPGLPDIAYVTLHFASRMIAHLNLSWMSPVKVRRIAIGGSSKMVVWDDLDQDEKLKIYNSGIDVQPEDQRGTIVPSYRIGDIYSPRLPNSEPLVRVVEHFHRVIAGREESVMSGERGLRVVRQLEAAQRAIAAGLARNTVHGIAPALRVAR</sequence>
<evidence type="ECO:0000259" key="2">
    <source>
        <dbReference type="Pfam" id="PF22725"/>
    </source>
</evidence>
<protein>
    <submittedName>
        <fullName evidence="3">Oxidoreductase</fullName>
    </submittedName>
</protein>
<dbReference type="InterPro" id="IPR036291">
    <property type="entry name" value="NAD(P)-bd_dom_sf"/>
</dbReference>
<gene>
    <name evidence="3" type="ORF">RSO01_02550</name>
</gene>
<organism evidence="3 4">
    <name type="scientific">Reyranella soli</name>
    <dbReference type="NCBI Taxonomy" id="1230389"/>
    <lineage>
        <taxon>Bacteria</taxon>
        <taxon>Pseudomonadati</taxon>
        <taxon>Pseudomonadota</taxon>
        <taxon>Alphaproteobacteria</taxon>
        <taxon>Hyphomicrobiales</taxon>
        <taxon>Reyranellaceae</taxon>
        <taxon>Reyranella</taxon>
    </lineage>
</organism>
<dbReference type="Pfam" id="PF22725">
    <property type="entry name" value="GFO_IDH_MocA_C3"/>
    <property type="match status" value="1"/>
</dbReference>
<comment type="caution">
    <text evidence="3">The sequence shown here is derived from an EMBL/GenBank/DDBJ whole genome shotgun (WGS) entry which is preliminary data.</text>
</comment>
<name>A0A512N278_9HYPH</name>
<evidence type="ECO:0000313" key="4">
    <source>
        <dbReference type="Proteomes" id="UP000321058"/>
    </source>
</evidence>
<evidence type="ECO:0000313" key="3">
    <source>
        <dbReference type="EMBL" id="GEP53089.1"/>
    </source>
</evidence>
<dbReference type="SUPFAM" id="SSF55347">
    <property type="entry name" value="Glyceraldehyde-3-phosphate dehydrogenase-like, C-terminal domain"/>
    <property type="match status" value="1"/>
</dbReference>
<dbReference type="PANTHER" id="PTHR43377:SF6">
    <property type="entry name" value="GFO_IDH_MOCA-LIKE OXIDOREDUCTASE N-TERMINAL DOMAIN-CONTAINING PROTEIN"/>
    <property type="match status" value="1"/>
</dbReference>
<proteinExistence type="predicted"/>